<organism evidence="6 7">
    <name type="scientific">Mycena indigotica</name>
    <dbReference type="NCBI Taxonomy" id="2126181"/>
    <lineage>
        <taxon>Eukaryota</taxon>
        <taxon>Fungi</taxon>
        <taxon>Dikarya</taxon>
        <taxon>Basidiomycota</taxon>
        <taxon>Agaricomycotina</taxon>
        <taxon>Agaricomycetes</taxon>
        <taxon>Agaricomycetidae</taxon>
        <taxon>Agaricales</taxon>
        <taxon>Marasmiineae</taxon>
        <taxon>Mycenaceae</taxon>
        <taxon>Mycena</taxon>
    </lineage>
</organism>
<keyword evidence="1 3" id="KW-0238">DNA-binding</keyword>
<dbReference type="RefSeq" id="XP_037226549.1">
    <property type="nucleotide sequence ID" value="XM_037358639.1"/>
</dbReference>
<feature type="region of interest" description="Disordered" evidence="4">
    <location>
        <begin position="115"/>
        <end position="151"/>
    </location>
</feature>
<dbReference type="Proteomes" id="UP000636479">
    <property type="component" value="Unassembled WGS sequence"/>
</dbReference>
<dbReference type="GO" id="GO:0030154">
    <property type="term" value="P:cell differentiation"/>
    <property type="evidence" value="ECO:0007669"/>
    <property type="project" value="TreeGrafter"/>
</dbReference>
<evidence type="ECO:0000313" key="7">
    <source>
        <dbReference type="Proteomes" id="UP000636479"/>
    </source>
</evidence>
<evidence type="ECO:0000259" key="5">
    <source>
        <dbReference type="PROSITE" id="PS50118"/>
    </source>
</evidence>
<protein>
    <submittedName>
        <fullName evidence="6">HMG box domain-containing protein</fullName>
    </submittedName>
</protein>
<dbReference type="Gene3D" id="1.10.30.10">
    <property type="entry name" value="High mobility group box domain"/>
    <property type="match status" value="1"/>
</dbReference>
<dbReference type="PANTHER" id="PTHR10270">
    <property type="entry name" value="SOX TRANSCRIPTION FACTOR"/>
    <property type="match status" value="1"/>
</dbReference>
<evidence type="ECO:0000313" key="6">
    <source>
        <dbReference type="EMBL" id="KAF7316526.1"/>
    </source>
</evidence>
<dbReference type="GeneID" id="59341155"/>
<evidence type="ECO:0000256" key="4">
    <source>
        <dbReference type="SAM" id="MobiDB-lite"/>
    </source>
</evidence>
<dbReference type="InterPro" id="IPR050140">
    <property type="entry name" value="SRY-related_HMG-box_TF-like"/>
</dbReference>
<dbReference type="EMBL" id="JACAZF010000001">
    <property type="protein sequence ID" value="KAF7316526.1"/>
    <property type="molecule type" value="Genomic_DNA"/>
</dbReference>
<evidence type="ECO:0000256" key="3">
    <source>
        <dbReference type="PROSITE-ProRule" id="PRU00267"/>
    </source>
</evidence>
<dbReference type="AlphaFoldDB" id="A0A8H6TH04"/>
<name>A0A8H6TH04_9AGAR</name>
<keyword evidence="7" id="KW-1185">Reference proteome</keyword>
<gene>
    <name evidence="6" type="ORF">MIND_00171900</name>
</gene>
<comment type="caution">
    <text evidence="6">The sequence shown here is derived from an EMBL/GenBank/DDBJ whole genome shotgun (WGS) entry which is preliminary data.</text>
</comment>
<dbReference type="PANTHER" id="PTHR10270:SF161">
    <property type="entry name" value="SEX-DETERMINING REGION Y PROTEIN"/>
    <property type="match status" value="1"/>
</dbReference>
<dbReference type="SMART" id="SM00398">
    <property type="entry name" value="HMG"/>
    <property type="match status" value="1"/>
</dbReference>
<feature type="domain" description="HMG box" evidence="5">
    <location>
        <begin position="37"/>
        <end position="108"/>
    </location>
</feature>
<proteinExistence type="predicted"/>
<dbReference type="InterPro" id="IPR036910">
    <property type="entry name" value="HMG_box_dom_sf"/>
</dbReference>
<feature type="compositionally biased region" description="Low complexity" evidence="4">
    <location>
        <begin position="120"/>
        <end position="133"/>
    </location>
</feature>
<feature type="DNA-binding region" description="HMG box" evidence="3">
    <location>
        <begin position="37"/>
        <end position="108"/>
    </location>
</feature>
<dbReference type="GO" id="GO:0005634">
    <property type="term" value="C:nucleus"/>
    <property type="evidence" value="ECO:0007669"/>
    <property type="project" value="UniProtKB-UniRule"/>
</dbReference>
<keyword evidence="2" id="KW-0804">Transcription</keyword>
<evidence type="ECO:0000256" key="2">
    <source>
        <dbReference type="ARBA" id="ARBA00023163"/>
    </source>
</evidence>
<dbReference type="CDD" id="cd01389">
    <property type="entry name" value="HMG-box_ROX1-like"/>
    <property type="match status" value="1"/>
</dbReference>
<dbReference type="PROSITE" id="PS50118">
    <property type="entry name" value="HMG_BOX_2"/>
    <property type="match status" value="1"/>
</dbReference>
<dbReference type="GO" id="GO:0000978">
    <property type="term" value="F:RNA polymerase II cis-regulatory region sequence-specific DNA binding"/>
    <property type="evidence" value="ECO:0007669"/>
    <property type="project" value="TreeGrafter"/>
</dbReference>
<evidence type="ECO:0000256" key="1">
    <source>
        <dbReference type="ARBA" id="ARBA00023125"/>
    </source>
</evidence>
<dbReference type="GO" id="GO:0001228">
    <property type="term" value="F:DNA-binding transcription activator activity, RNA polymerase II-specific"/>
    <property type="evidence" value="ECO:0007669"/>
    <property type="project" value="TreeGrafter"/>
</dbReference>
<sequence>MTKAHSTKSRSTTRHCRGSSPYLGDIIYKKKPSDGHIRRPRNAFICYRSWFVAQAKEAAAQPKSLDQTTLSQSAAISWKALPAHEKARFRQEATEEKERHAELYPDYKYCPNGVGPARKSTSYPSSRSSASSMSPPPPKLRLPSPKVRSKRVVATKVPLQVDEPDVKPKKEEILPFYSPSSVHKDPSPFKSTLLPSTIVSLSFVPDDEPAFASTSRAPETTPFVSYASPSPPPMPQPMDSFNFEAWTYEFGLEHEKIDMDWVFASPTPYSFYDSPELEGFRSSQCFVDEFGLVGLGYGLGVEPSEEERDQHLTKLLYQ</sequence>
<keyword evidence="3" id="KW-0539">Nucleus</keyword>
<dbReference type="InterPro" id="IPR009071">
    <property type="entry name" value="HMG_box_dom"/>
</dbReference>
<dbReference type="SUPFAM" id="SSF47095">
    <property type="entry name" value="HMG-box"/>
    <property type="match status" value="1"/>
</dbReference>
<dbReference type="OrthoDB" id="6247875at2759"/>
<dbReference type="Pfam" id="PF00505">
    <property type="entry name" value="HMG_box"/>
    <property type="match status" value="1"/>
</dbReference>
<reference evidence="6" key="1">
    <citation type="submission" date="2020-05" db="EMBL/GenBank/DDBJ databases">
        <title>Mycena genomes resolve the evolution of fungal bioluminescence.</title>
        <authorList>
            <person name="Tsai I.J."/>
        </authorList>
    </citation>
    <scope>NUCLEOTIDE SEQUENCE</scope>
    <source>
        <strain evidence="6">171206Taipei</strain>
    </source>
</reference>
<accession>A0A8H6TH04</accession>